<dbReference type="Pfam" id="PF01128">
    <property type="entry name" value="IspD"/>
    <property type="match status" value="1"/>
</dbReference>
<evidence type="ECO:0000313" key="3">
    <source>
        <dbReference type="EMBL" id="MFD1833870.1"/>
    </source>
</evidence>
<dbReference type="SUPFAM" id="SSF53448">
    <property type="entry name" value="Nucleotide-diphospho-sugar transferases"/>
    <property type="match status" value="1"/>
</dbReference>
<sequence length="243" mass="24992">MPVPRTGAAVRPVVLVAPSGPEQQGATTAPALQLLGGSRLVDRLLGTLAEVCPPPAVVVAPSAIAVRLEGTLPHGAVLVPRDGSRRDRILAALDACDEPALLLHDAERALTPASAHREVMAALVDGVDAVVPTVAMTDSVKEAGSAGLRNIDRSTLAVLQSPRLLRREALRAATARMAGAAGTGVDAPEDEILAVLAGGGDVRTVHGSHDGFAVVDRLTLWQAQISLGLARDTTSRQGLARRA</sequence>
<dbReference type="InterPro" id="IPR029044">
    <property type="entry name" value="Nucleotide-diphossugar_trans"/>
</dbReference>
<keyword evidence="4" id="KW-1185">Reference proteome</keyword>
<dbReference type="EMBL" id="JBHUFL010000001">
    <property type="protein sequence ID" value="MFD1833870.1"/>
    <property type="molecule type" value="Genomic_DNA"/>
</dbReference>
<proteinExistence type="predicted"/>
<dbReference type="Proteomes" id="UP001597280">
    <property type="component" value="Unassembled WGS sequence"/>
</dbReference>
<name>A0ABW4PUS3_9MICO</name>
<gene>
    <name evidence="3" type="ORF">ACFSDA_02175</name>
</gene>
<organism evidence="3 4">
    <name type="scientific">Brachybacterium rhamnosum</name>
    <dbReference type="NCBI Taxonomy" id="173361"/>
    <lineage>
        <taxon>Bacteria</taxon>
        <taxon>Bacillati</taxon>
        <taxon>Actinomycetota</taxon>
        <taxon>Actinomycetes</taxon>
        <taxon>Micrococcales</taxon>
        <taxon>Dermabacteraceae</taxon>
        <taxon>Brachybacterium</taxon>
    </lineage>
</organism>
<accession>A0ABW4PUS3</accession>
<evidence type="ECO:0000256" key="1">
    <source>
        <dbReference type="ARBA" id="ARBA00022679"/>
    </source>
</evidence>
<keyword evidence="2 3" id="KW-0548">Nucleotidyltransferase</keyword>
<protein>
    <submittedName>
        <fullName evidence="3">2-C-methyl-D-erythritol 4-phosphate cytidylyltransferase</fullName>
    </submittedName>
</protein>
<evidence type="ECO:0000256" key="2">
    <source>
        <dbReference type="ARBA" id="ARBA00022695"/>
    </source>
</evidence>
<evidence type="ECO:0000313" key="4">
    <source>
        <dbReference type="Proteomes" id="UP001597280"/>
    </source>
</evidence>
<dbReference type="Gene3D" id="3.90.550.10">
    <property type="entry name" value="Spore Coat Polysaccharide Biosynthesis Protein SpsA, Chain A"/>
    <property type="match status" value="1"/>
</dbReference>
<dbReference type="GO" id="GO:0016779">
    <property type="term" value="F:nucleotidyltransferase activity"/>
    <property type="evidence" value="ECO:0007669"/>
    <property type="project" value="UniProtKB-KW"/>
</dbReference>
<dbReference type="InterPro" id="IPR034683">
    <property type="entry name" value="IspD/TarI"/>
</dbReference>
<keyword evidence="1" id="KW-0808">Transferase</keyword>
<reference evidence="4" key="1">
    <citation type="journal article" date="2019" name="Int. J. Syst. Evol. Microbiol.">
        <title>The Global Catalogue of Microorganisms (GCM) 10K type strain sequencing project: providing services to taxonomists for standard genome sequencing and annotation.</title>
        <authorList>
            <consortium name="The Broad Institute Genomics Platform"/>
            <consortium name="The Broad Institute Genome Sequencing Center for Infectious Disease"/>
            <person name="Wu L."/>
            <person name="Ma J."/>
        </authorList>
    </citation>
    <scope>NUCLEOTIDE SEQUENCE [LARGE SCALE GENOMIC DNA]</scope>
    <source>
        <strain evidence="4">JCM 11650</strain>
    </source>
</reference>
<dbReference type="RefSeq" id="WP_137771374.1">
    <property type="nucleotide sequence ID" value="NZ_BAAAIS010000005.1"/>
</dbReference>
<comment type="caution">
    <text evidence="3">The sequence shown here is derived from an EMBL/GenBank/DDBJ whole genome shotgun (WGS) entry which is preliminary data.</text>
</comment>